<dbReference type="EMBL" id="UINC01024451">
    <property type="protein sequence ID" value="SVA98095.1"/>
    <property type="molecule type" value="Genomic_DNA"/>
</dbReference>
<accession>A0A382A982</accession>
<protein>
    <recommendedName>
        <fullName evidence="3">Histidine-specific methyltransferase SAM-dependent domain-containing protein</fullName>
    </recommendedName>
</protein>
<dbReference type="Pfam" id="PF10017">
    <property type="entry name" value="Methyltransf_33"/>
    <property type="match status" value="1"/>
</dbReference>
<evidence type="ECO:0000256" key="1">
    <source>
        <dbReference type="ARBA" id="ARBA00022603"/>
    </source>
</evidence>
<dbReference type="InterPro" id="IPR017804">
    <property type="entry name" value="MeTrfase_EgtD-like"/>
</dbReference>
<organism evidence="4">
    <name type="scientific">marine metagenome</name>
    <dbReference type="NCBI Taxonomy" id="408172"/>
    <lineage>
        <taxon>unclassified sequences</taxon>
        <taxon>metagenomes</taxon>
        <taxon>ecological metagenomes</taxon>
    </lineage>
</organism>
<dbReference type="PIRSF" id="PIRSF018005">
    <property type="entry name" value="UCP018005"/>
    <property type="match status" value="1"/>
</dbReference>
<proteinExistence type="predicted"/>
<name>A0A382A982_9ZZZZ</name>
<evidence type="ECO:0000256" key="2">
    <source>
        <dbReference type="ARBA" id="ARBA00022679"/>
    </source>
</evidence>
<dbReference type="InterPro" id="IPR051128">
    <property type="entry name" value="EgtD_Methyltrsf_superfamily"/>
</dbReference>
<gene>
    <name evidence="4" type="ORF">METZ01_LOCUS150949</name>
</gene>
<evidence type="ECO:0000313" key="4">
    <source>
        <dbReference type="EMBL" id="SVA98095.1"/>
    </source>
</evidence>
<dbReference type="PANTHER" id="PTHR43397">
    <property type="entry name" value="ERGOTHIONEINE BIOSYNTHESIS PROTEIN 1"/>
    <property type="match status" value="1"/>
</dbReference>
<reference evidence="4" key="1">
    <citation type="submission" date="2018-05" db="EMBL/GenBank/DDBJ databases">
        <authorList>
            <person name="Lanie J.A."/>
            <person name="Ng W.-L."/>
            <person name="Kazmierczak K.M."/>
            <person name="Andrzejewski T.M."/>
            <person name="Davidsen T.M."/>
            <person name="Wayne K.J."/>
            <person name="Tettelin H."/>
            <person name="Glass J.I."/>
            <person name="Rusch D."/>
            <person name="Podicherti R."/>
            <person name="Tsui H.-C.T."/>
            <person name="Winkler M.E."/>
        </authorList>
    </citation>
    <scope>NUCLEOTIDE SEQUENCE</scope>
</reference>
<keyword evidence="2" id="KW-0808">Transferase</keyword>
<dbReference type="InterPro" id="IPR029063">
    <property type="entry name" value="SAM-dependent_MTases_sf"/>
</dbReference>
<dbReference type="GO" id="GO:0008168">
    <property type="term" value="F:methyltransferase activity"/>
    <property type="evidence" value="ECO:0007669"/>
    <property type="project" value="UniProtKB-KW"/>
</dbReference>
<feature type="domain" description="Histidine-specific methyltransferase SAM-dependent" evidence="3">
    <location>
        <begin position="20"/>
        <end position="320"/>
    </location>
</feature>
<dbReference type="InterPro" id="IPR019257">
    <property type="entry name" value="MeTrfase_dom"/>
</dbReference>
<dbReference type="GO" id="GO:0032259">
    <property type="term" value="P:methylation"/>
    <property type="evidence" value="ECO:0007669"/>
    <property type="project" value="UniProtKB-KW"/>
</dbReference>
<keyword evidence="1" id="KW-0489">Methyltransferase</keyword>
<dbReference type="NCBIfam" id="TIGR03438">
    <property type="entry name" value="egtD_ergothio"/>
    <property type="match status" value="1"/>
</dbReference>
<dbReference type="PANTHER" id="PTHR43397:SF1">
    <property type="entry name" value="ERGOTHIONEINE BIOSYNTHESIS PROTEIN 1"/>
    <property type="match status" value="1"/>
</dbReference>
<dbReference type="SUPFAM" id="SSF53335">
    <property type="entry name" value="S-adenosyl-L-methionine-dependent methyltransferases"/>
    <property type="match status" value="1"/>
</dbReference>
<sequence>MKISQNFQAITGSVRIPTLEEDVKTGLLHQPRSIPPKYFYDATGSDLFEKICGTKEYYPTRREDEILTHNGSAIIDQVRPVNILEIGSGSSSKTERLLDACHELGHFPSYSAFDISADALLEAKTRLDSKYHWLEMSLLLGDYEAGFTHVPHLNGTNLILFLGSTIGNLDRKSAIEMLRDLHNYMSPTDYLLLGYDRVKDSEVLNAAYNDQQGLTAAFNLNVLQVLNNRLNANFMLNRFEHAARYNSEQQQIEMRVVAKSTQTIQVQRLSADFKMQRHEEIQTEISRKFTTETMRELLSKAKFNVVQTFSSPDEYFSLGLACPA</sequence>
<evidence type="ECO:0000259" key="3">
    <source>
        <dbReference type="Pfam" id="PF10017"/>
    </source>
</evidence>
<dbReference type="Gene3D" id="3.40.50.150">
    <property type="entry name" value="Vaccinia Virus protein VP39"/>
    <property type="match status" value="1"/>
</dbReference>
<dbReference type="AlphaFoldDB" id="A0A382A982"/>
<dbReference type="InterPro" id="IPR035094">
    <property type="entry name" value="EgtD"/>
</dbReference>